<dbReference type="RefSeq" id="WP_344898551.1">
    <property type="nucleotide sequence ID" value="NZ_BAABAS010000007.1"/>
</dbReference>
<evidence type="ECO:0000313" key="1">
    <source>
        <dbReference type="EMBL" id="GAA4234301.1"/>
    </source>
</evidence>
<gene>
    <name evidence="1" type="ORF">GCM10022254_38930</name>
</gene>
<accession>A0ABP8C6B7</accession>
<dbReference type="Proteomes" id="UP001501710">
    <property type="component" value="Unassembled WGS sequence"/>
</dbReference>
<dbReference type="EMBL" id="BAABAS010000007">
    <property type="protein sequence ID" value="GAA4234301.1"/>
    <property type="molecule type" value="Genomic_DNA"/>
</dbReference>
<evidence type="ECO:0000313" key="2">
    <source>
        <dbReference type="Proteomes" id="UP001501710"/>
    </source>
</evidence>
<proteinExistence type="predicted"/>
<keyword evidence="2" id="KW-1185">Reference proteome</keyword>
<sequence>MAQYSLTVINESEFAQGSPDIAMFAVLPEAEQGHALSTVWRHHVIHPGNRHTFCWDIEWGFAWSAQGTEKGKPWSGGGTSAADPTSPAKCAVRFDYKHDAFLFEEMTQDPAPDHDMLYIENTGAVPIPSVQNSSVGVTLNGTPVCVTNGGPNLVEFFTLHPVYYVAAGNYKHTQMVDVTTLTQALTLDYSAGTKALTVTLDAENNWHLRPGKPEDLAAPCAP</sequence>
<protein>
    <submittedName>
        <fullName evidence="1">Uncharacterized protein</fullName>
    </submittedName>
</protein>
<organism evidence="1 2">
    <name type="scientific">Actinomadura meridiana</name>
    <dbReference type="NCBI Taxonomy" id="559626"/>
    <lineage>
        <taxon>Bacteria</taxon>
        <taxon>Bacillati</taxon>
        <taxon>Actinomycetota</taxon>
        <taxon>Actinomycetes</taxon>
        <taxon>Streptosporangiales</taxon>
        <taxon>Thermomonosporaceae</taxon>
        <taxon>Actinomadura</taxon>
    </lineage>
</organism>
<name>A0ABP8C6B7_9ACTN</name>
<comment type="caution">
    <text evidence="1">The sequence shown here is derived from an EMBL/GenBank/DDBJ whole genome shotgun (WGS) entry which is preliminary data.</text>
</comment>
<reference evidence="2" key="1">
    <citation type="journal article" date="2019" name="Int. J. Syst. Evol. Microbiol.">
        <title>The Global Catalogue of Microorganisms (GCM) 10K type strain sequencing project: providing services to taxonomists for standard genome sequencing and annotation.</title>
        <authorList>
            <consortium name="The Broad Institute Genomics Platform"/>
            <consortium name="The Broad Institute Genome Sequencing Center for Infectious Disease"/>
            <person name="Wu L."/>
            <person name="Ma J."/>
        </authorList>
    </citation>
    <scope>NUCLEOTIDE SEQUENCE [LARGE SCALE GENOMIC DNA]</scope>
    <source>
        <strain evidence="2">JCM 17440</strain>
    </source>
</reference>